<evidence type="ECO:0000313" key="2">
    <source>
        <dbReference type="EMBL" id="KAI7844267.1"/>
    </source>
</evidence>
<protein>
    <submittedName>
        <fullName evidence="2">Uncharacterized protein</fullName>
    </submittedName>
</protein>
<proteinExistence type="predicted"/>
<feature type="compositionally biased region" description="Low complexity" evidence="1">
    <location>
        <begin position="60"/>
        <end position="90"/>
    </location>
</feature>
<name>A0AAD5H8X4_9CHLO</name>
<sequence>MFSPLMPAVHQQPQPQRQWQQQEQQQQWQPQEHSTGIEPLAEGRQAELWQADLRQQLQELQAGPHQQASQQQEQPAQQTLPPLLAPQQQPKVHHRSPSPLLSPAVASRATRELASIESALRSLADNIDEHAI</sequence>
<accession>A0AAD5H8X4</accession>
<dbReference type="Proteomes" id="UP001205105">
    <property type="component" value="Unassembled WGS sequence"/>
</dbReference>
<reference evidence="2" key="1">
    <citation type="submission" date="2020-11" db="EMBL/GenBank/DDBJ databases">
        <title>Chlorella ohadii genome sequencing and assembly.</title>
        <authorList>
            <person name="Murik O."/>
            <person name="Treves H."/>
            <person name="Kedem I."/>
            <person name="Shotland Y."/>
            <person name="Kaplan A."/>
        </authorList>
    </citation>
    <scope>NUCLEOTIDE SEQUENCE</scope>
    <source>
        <strain evidence="2">1</strain>
    </source>
</reference>
<feature type="region of interest" description="Disordered" evidence="1">
    <location>
        <begin position="1"/>
        <end position="43"/>
    </location>
</feature>
<feature type="compositionally biased region" description="Low complexity" evidence="1">
    <location>
        <begin position="11"/>
        <end position="32"/>
    </location>
</feature>
<dbReference type="EMBL" id="JADXDR010000032">
    <property type="protein sequence ID" value="KAI7844267.1"/>
    <property type="molecule type" value="Genomic_DNA"/>
</dbReference>
<organism evidence="2 3">
    <name type="scientific">Chlorella ohadii</name>
    <dbReference type="NCBI Taxonomy" id="2649997"/>
    <lineage>
        <taxon>Eukaryota</taxon>
        <taxon>Viridiplantae</taxon>
        <taxon>Chlorophyta</taxon>
        <taxon>core chlorophytes</taxon>
        <taxon>Trebouxiophyceae</taxon>
        <taxon>Chlorellales</taxon>
        <taxon>Chlorellaceae</taxon>
        <taxon>Chlorella clade</taxon>
        <taxon>Chlorella</taxon>
    </lineage>
</organism>
<comment type="caution">
    <text evidence="2">The sequence shown here is derived from an EMBL/GenBank/DDBJ whole genome shotgun (WGS) entry which is preliminary data.</text>
</comment>
<feature type="region of interest" description="Disordered" evidence="1">
    <location>
        <begin position="57"/>
        <end position="109"/>
    </location>
</feature>
<keyword evidence="3" id="KW-1185">Reference proteome</keyword>
<evidence type="ECO:0000313" key="3">
    <source>
        <dbReference type="Proteomes" id="UP001205105"/>
    </source>
</evidence>
<evidence type="ECO:0000256" key="1">
    <source>
        <dbReference type="SAM" id="MobiDB-lite"/>
    </source>
</evidence>
<gene>
    <name evidence="2" type="ORF">COHA_002065</name>
</gene>
<dbReference type="AlphaFoldDB" id="A0AAD5H8X4"/>